<proteinExistence type="predicted"/>
<organism evidence="2 3">
    <name type="scientific">Magnusiomyces paraingens</name>
    <dbReference type="NCBI Taxonomy" id="2606893"/>
    <lineage>
        <taxon>Eukaryota</taxon>
        <taxon>Fungi</taxon>
        <taxon>Dikarya</taxon>
        <taxon>Ascomycota</taxon>
        <taxon>Saccharomycotina</taxon>
        <taxon>Dipodascomycetes</taxon>
        <taxon>Dipodascales</taxon>
        <taxon>Dipodascaceae</taxon>
        <taxon>Magnusiomyces</taxon>
    </lineage>
</organism>
<feature type="region of interest" description="Disordered" evidence="1">
    <location>
        <begin position="86"/>
        <end position="105"/>
    </location>
</feature>
<sequence>METIKDLDAVKDILSPGACFSPGTLRSFLRLSRKHSDDSLVTALPRVGSCAKCISETLFPAWVARDYILEYCDDVARTFAVAASHNAEPVSESGTETEKKVDPRFDPYGARDYGKTEAPPEDAVRAWISSERMVEEIVRDDSVRFLADKCGPIFLEASPTSTRLATSPESYMKAYDSYKKIHQN</sequence>
<evidence type="ECO:0000313" key="2">
    <source>
        <dbReference type="EMBL" id="VVT55124.1"/>
    </source>
</evidence>
<dbReference type="InterPro" id="IPR019171">
    <property type="entry name" value="MIX23"/>
</dbReference>
<dbReference type="Pfam" id="PF09774">
    <property type="entry name" value="MIX23"/>
    <property type="match status" value="1"/>
</dbReference>
<dbReference type="OrthoDB" id="5593818at2759"/>
<dbReference type="GO" id="GO:0005758">
    <property type="term" value="C:mitochondrial intermembrane space"/>
    <property type="evidence" value="ECO:0007669"/>
    <property type="project" value="InterPro"/>
</dbReference>
<evidence type="ECO:0000313" key="3">
    <source>
        <dbReference type="Proteomes" id="UP000398389"/>
    </source>
</evidence>
<name>A0A5E8BWQ8_9ASCO</name>
<dbReference type="Proteomes" id="UP000398389">
    <property type="component" value="Unassembled WGS sequence"/>
</dbReference>
<accession>A0A5E8BWQ8</accession>
<feature type="compositionally biased region" description="Basic and acidic residues" evidence="1">
    <location>
        <begin position="96"/>
        <end position="105"/>
    </location>
</feature>
<evidence type="ECO:0000256" key="1">
    <source>
        <dbReference type="SAM" id="MobiDB-lite"/>
    </source>
</evidence>
<reference evidence="2 3" key="1">
    <citation type="submission" date="2019-09" db="EMBL/GenBank/DDBJ databases">
        <authorList>
            <person name="Brejova B."/>
        </authorList>
    </citation>
    <scope>NUCLEOTIDE SEQUENCE [LARGE SCALE GENOMIC DNA]</scope>
</reference>
<gene>
    <name evidence="2" type="ORF">SAPINGB_P004439</name>
</gene>
<protein>
    <submittedName>
        <fullName evidence="2">Uncharacterized protein</fullName>
    </submittedName>
</protein>
<dbReference type="EMBL" id="CABVLU010000003">
    <property type="protein sequence ID" value="VVT55124.1"/>
    <property type="molecule type" value="Genomic_DNA"/>
</dbReference>
<dbReference type="GeneID" id="43583254"/>
<dbReference type="AlphaFoldDB" id="A0A5E8BWQ8"/>
<keyword evidence="3" id="KW-1185">Reference proteome</keyword>
<dbReference type="RefSeq" id="XP_031855045.1">
    <property type="nucleotide sequence ID" value="XM_031999154.1"/>
</dbReference>